<comment type="caution">
    <text evidence="1">The sequence shown here is derived from an EMBL/GenBank/DDBJ whole genome shotgun (WGS) entry which is preliminary data.</text>
</comment>
<organism evidence="1 2">
    <name type="scientific">Trichinella pseudospiralis</name>
    <name type="common">Parasitic roundworm</name>
    <dbReference type="NCBI Taxonomy" id="6337"/>
    <lineage>
        <taxon>Eukaryota</taxon>
        <taxon>Metazoa</taxon>
        <taxon>Ecdysozoa</taxon>
        <taxon>Nematoda</taxon>
        <taxon>Enoplea</taxon>
        <taxon>Dorylaimia</taxon>
        <taxon>Trichinellida</taxon>
        <taxon>Trichinellidae</taxon>
        <taxon>Trichinella</taxon>
    </lineage>
</organism>
<evidence type="ECO:0000313" key="2">
    <source>
        <dbReference type="Proteomes" id="UP000054826"/>
    </source>
</evidence>
<evidence type="ECO:0000313" key="1">
    <source>
        <dbReference type="EMBL" id="KRY95102.1"/>
    </source>
</evidence>
<dbReference type="Proteomes" id="UP000054826">
    <property type="component" value="Unassembled WGS sequence"/>
</dbReference>
<sequence>MPQHGSSCTDADNAKILLLLPGTTVHNQRFREGI</sequence>
<protein>
    <submittedName>
        <fullName evidence="1">Uncharacterized protein</fullName>
    </submittedName>
</protein>
<dbReference type="EMBL" id="JYDV01004782">
    <property type="protein sequence ID" value="KRY95102.1"/>
    <property type="molecule type" value="Genomic_DNA"/>
</dbReference>
<gene>
    <name evidence="1" type="ORF">T4C_12856</name>
</gene>
<accession>A0A0V1G9X4</accession>
<dbReference type="AlphaFoldDB" id="A0A0V1G9X4"/>
<proteinExistence type="predicted"/>
<reference evidence="1 2" key="1">
    <citation type="submission" date="2015-01" db="EMBL/GenBank/DDBJ databases">
        <title>Evolution of Trichinella species and genotypes.</title>
        <authorList>
            <person name="Korhonen P.K."/>
            <person name="Edoardo P."/>
            <person name="Giuseppe L.R."/>
            <person name="Gasser R.B."/>
        </authorList>
    </citation>
    <scope>NUCLEOTIDE SEQUENCE [LARGE SCALE GENOMIC DNA]</scope>
    <source>
        <strain evidence="1">ISS176</strain>
    </source>
</reference>
<name>A0A0V1G9X4_TRIPS</name>